<comment type="similarity">
    <text evidence="5">Belongs to the ABC transporter superfamily. Macrolide exporter (TC 3.A.1.122) family.</text>
</comment>
<keyword evidence="3" id="KW-0547">Nucleotide-binding</keyword>
<comment type="caution">
    <text evidence="7">The sequence shown here is derived from an EMBL/GenBank/DDBJ whole genome shotgun (WGS) entry which is preliminary data.</text>
</comment>
<dbReference type="GO" id="GO:0005524">
    <property type="term" value="F:ATP binding"/>
    <property type="evidence" value="ECO:0007669"/>
    <property type="project" value="UniProtKB-KW"/>
</dbReference>
<dbReference type="InterPro" id="IPR015854">
    <property type="entry name" value="ABC_transpr_LolD-like"/>
</dbReference>
<dbReference type="InterPro" id="IPR027417">
    <property type="entry name" value="P-loop_NTPase"/>
</dbReference>
<dbReference type="PANTHER" id="PTHR24220">
    <property type="entry name" value="IMPORT ATP-BINDING PROTEIN"/>
    <property type="match status" value="1"/>
</dbReference>
<accession>A0A1S8GS37</accession>
<dbReference type="FunFam" id="3.40.50.300:FF:000032">
    <property type="entry name" value="Export ABC transporter ATP-binding protein"/>
    <property type="match status" value="1"/>
</dbReference>
<dbReference type="InterPro" id="IPR017911">
    <property type="entry name" value="MacB-like_ATP-bd"/>
</dbReference>
<organism evidence="7 8">
    <name type="scientific">Bombella intestini</name>
    <dbReference type="NCBI Taxonomy" id="1539051"/>
    <lineage>
        <taxon>Bacteria</taxon>
        <taxon>Pseudomonadati</taxon>
        <taxon>Pseudomonadota</taxon>
        <taxon>Alphaproteobacteria</taxon>
        <taxon>Acetobacterales</taxon>
        <taxon>Acetobacteraceae</taxon>
        <taxon>Bombella</taxon>
    </lineage>
</organism>
<keyword evidence="4" id="KW-0067">ATP-binding</keyword>
<gene>
    <name evidence="7" type="ORF">AL01_02455</name>
</gene>
<sequence>MSETKQTTVLTLEALGRSFHSGDEELHILRGANFALKSGELVSLVAPSGTGKSTLLHLAGLLERPDRGEVFIKGQSTSKLGEAGRTALRRDEIGFVYQFHHLLREFTAVENVMLPQLAAGVKPAEARKRAEDLLGRFGLSHRLAALPGRMSGGEQQRTAIARALANRPSLLLADEPTGNLDTKTADLVFTELMRVVREEGVAALIATHNEALAAAMDRTVTLYEGRIIPFQE</sequence>
<proteinExistence type="inferred from homology"/>
<dbReference type="Pfam" id="PF00005">
    <property type="entry name" value="ABC_tran"/>
    <property type="match status" value="1"/>
</dbReference>
<dbReference type="GO" id="GO:0005886">
    <property type="term" value="C:plasma membrane"/>
    <property type="evidence" value="ECO:0007669"/>
    <property type="project" value="TreeGrafter"/>
</dbReference>
<dbReference type="GO" id="GO:0098796">
    <property type="term" value="C:membrane protein complex"/>
    <property type="evidence" value="ECO:0007669"/>
    <property type="project" value="UniProtKB-ARBA"/>
</dbReference>
<name>A0A1S8GS37_9PROT</name>
<dbReference type="GO" id="GO:0016887">
    <property type="term" value="F:ATP hydrolysis activity"/>
    <property type="evidence" value="ECO:0007669"/>
    <property type="project" value="InterPro"/>
</dbReference>
<keyword evidence="8" id="KW-1185">Reference proteome</keyword>
<reference evidence="7 8" key="1">
    <citation type="journal article" date="2016" name="PLoS ONE">
        <title>Whole-Genome Sequence Analysis of Bombella intestini LMG 28161T, a Novel Acetic Acid Bacterium Isolated from the Crop of a Red-Tailed Bumble Bee, Bombus lapidarius.</title>
        <authorList>
            <person name="Li L."/>
            <person name="Illeghems K."/>
            <person name="Van Kerrebroeck S."/>
            <person name="Borremans W."/>
            <person name="Cleenwerck I."/>
            <person name="Smagghe G."/>
            <person name="De Vuyst L."/>
            <person name="Vandamme P."/>
        </authorList>
    </citation>
    <scope>NUCLEOTIDE SEQUENCE [LARGE SCALE GENOMIC DNA]</scope>
    <source>
        <strain evidence="7 8">R-52487</strain>
    </source>
</reference>
<evidence type="ECO:0000256" key="5">
    <source>
        <dbReference type="ARBA" id="ARBA00038388"/>
    </source>
</evidence>
<dbReference type="CDD" id="cd03255">
    <property type="entry name" value="ABC_MJ0796_LolCDE_FtsE"/>
    <property type="match status" value="1"/>
</dbReference>
<keyword evidence="1" id="KW-0813">Transport</keyword>
<evidence type="ECO:0000256" key="1">
    <source>
        <dbReference type="ARBA" id="ARBA00022448"/>
    </source>
</evidence>
<dbReference type="SMART" id="SM00382">
    <property type="entry name" value="AAA"/>
    <property type="match status" value="1"/>
</dbReference>
<dbReference type="GO" id="GO:0089705">
    <property type="term" value="P:protein localization to outer membrane"/>
    <property type="evidence" value="ECO:0007669"/>
    <property type="project" value="TreeGrafter"/>
</dbReference>
<protein>
    <submittedName>
        <fullName evidence="7">ABC transporter</fullName>
    </submittedName>
</protein>
<dbReference type="InterPro" id="IPR003439">
    <property type="entry name" value="ABC_transporter-like_ATP-bd"/>
</dbReference>
<dbReference type="PROSITE" id="PS50893">
    <property type="entry name" value="ABC_TRANSPORTER_2"/>
    <property type="match status" value="1"/>
</dbReference>
<dbReference type="EMBL" id="JATM01000001">
    <property type="protein sequence ID" value="OOL19841.1"/>
    <property type="molecule type" value="Genomic_DNA"/>
</dbReference>
<dbReference type="InterPro" id="IPR003593">
    <property type="entry name" value="AAA+_ATPase"/>
</dbReference>
<dbReference type="Gene3D" id="3.40.50.300">
    <property type="entry name" value="P-loop containing nucleotide triphosphate hydrolases"/>
    <property type="match status" value="1"/>
</dbReference>
<evidence type="ECO:0000256" key="2">
    <source>
        <dbReference type="ARBA" id="ARBA00022519"/>
    </source>
</evidence>
<dbReference type="GO" id="GO:0022857">
    <property type="term" value="F:transmembrane transporter activity"/>
    <property type="evidence" value="ECO:0007669"/>
    <property type="project" value="TreeGrafter"/>
</dbReference>
<dbReference type="AlphaFoldDB" id="A0A1S8GS37"/>
<dbReference type="GO" id="GO:0044874">
    <property type="term" value="P:lipoprotein localization to outer membrane"/>
    <property type="evidence" value="ECO:0007669"/>
    <property type="project" value="TreeGrafter"/>
</dbReference>
<keyword evidence="2" id="KW-0997">Cell inner membrane</keyword>
<evidence type="ECO:0000256" key="4">
    <source>
        <dbReference type="ARBA" id="ARBA00022840"/>
    </source>
</evidence>
<evidence type="ECO:0000313" key="7">
    <source>
        <dbReference type="EMBL" id="OOL19841.1"/>
    </source>
</evidence>
<dbReference type="RefSeq" id="WP_077395654.1">
    <property type="nucleotide sequence ID" value="NZ_JATM01000001.1"/>
</dbReference>
<evidence type="ECO:0000313" key="8">
    <source>
        <dbReference type="Proteomes" id="UP000200980"/>
    </source>
</evidence>
<dbReference type="OrthoDB" id="9786950at2"/>
<keyword evidence="2" id="KW-1003">Cell membrane</keyword>
<dbReference type="Proteomes" id="UP000200980">
    <property type="component" value="Unassembled WGS sequence"/>
</dbReference>
<dbReference type="SUPFAM" id="SSF52540">
    <property type="entry name" value="P-loop containing nucleoside triphosphate hydrolases"/>
    <property type="match status" value="1"/>
</dbReference>
<feature type="domain" description="ABC transporter" evidence="6">
    <location>
        <begin position="10"/>
        <end position="231"/>
    </location>
</feature>
<dbReference type="PANTHER" id="PTHR24220:SF689">
    <property type="entry name" value="LIPOPROTEIN-RELEASING SYSTEM ATP-BINDING PROTEIN LOLD"/>
    <property type="match status" value="1"/>
</dbReference>
<dbReference type="STRING" id="1539051.AL01_02455"/>
<evidence type="ECO:0000259" key="6">
    <source>
        <dbReference type="PROSITE" id="PS50893"/>
    </source>
</evidence>
<keyword evidence="2" id="KW-0472">Membrane</keyword>
<evidence type="ECO:0000256" key="3">
    <source>
        <dbReference type="ARBA" id="ARBA00022741"/>
    </source>
</evidence>